<dbReference type="InterPro" id="IPR027417">
    <property type="entry name" value="P-loop_NTPase"/>
</dbReference>
<protein>
    <submittedName>
        <fullName evidence="7">ABC transporter ATP-binding protein</fullName>
    </submittedName>
</protein>
<comment type="caution">
    <text evidence="7">The sequence shown here is derived from an EMBL/GenBank/DDBJ whole genome shotgun (WGS) entry which is preliminary data.</text>
</comment>
<dbReference type="Proteomes" id="UP001301140">
    <property type="component" value="Unassembled WGS sequence"/>
</dbReference>
<dbReference type="GO" id="GO:0016887">
    <property type="term" value="F:ATP hydrolysis activity"/>
    <property type="evidence" value="ECO:0007669"/>
    <property type="project" value="InterPro"/>
</dbReference>
<dbReference type="PANTHER" id="PTHR43820">
    <property type="entry name" value="HIGH-AFFINITY BRANCHED-CHAIN AMINO ACID TRANSPORT ATP-BINDING PROTEIN LIVF"/>
    <property type="match status" value="1"/>
</dbReference>
<comment type="similarity">
    <text evidence="1">Belongs to the ABC transporter superfamily.</text>
</comment>
<evidence type="ECO:0000256" key="1">
    <source>
        <dbReference type="ARBA" id="ARBA00005417"/>
    </source>
</evidence>
<evidence type="ECO:0000256" key="2">
    <source>
        <dbReference type="ARBA" id="ARBA00022448"/>
    </source>
</evidence>
<keyword evidence="4 7" id="KW-0067">ATP-binding</keyword>
<dbReference type="PANTHER" id="PTHR43820:SF4">
    <property type="entry name" value="HIGH-AFFINITY BRANCHED-CHAIN AMINO ACID TRANSPORT ATP-BINDING PROTEIN LIVF"/>
    <property type="match status" value="1"/>
</dbReference>
<dbReference type="InterPro" id="IPR003593">
    <property type="entry name" value="AAA+_ATPase"/>
</dbReference>
<dbReference type="EMBL" id="JARGEQ010000051">
    <property type="protein sequence ID" value="MDF1585921.1"/>
    <property type="molecule type" value="Genomic_DNA"/>
</dbReference>
<dbReference type="Gene3D" id="3.40.50.300">
    <property type="entry name" value="P-loop containing nucleotide triphosphate hydrolases"/>
    <property type="match status" value="1"/>
</dbReference>
<gene>
    <name evidence="7" type="ORF">PZ740_05925</name>
</gene>
<evidence type="ECO:0000256" key="4">
    <source>
        <dbReference type="ARBA" id="ARBA00022840"/>
    </source>
</evidence>
<dbReference type="GO" id="GO:0015807">
    <property type="term" value="P:L-amino acid transport"/>
    <property type="evidence" value="ECO:0007669"/>
    <property type="project" value="TreeGrafter"/>
</dbReference>
<dbReference type="GO" id="GO:0005524">
    <property type="term" value="F:ATP binding"/>
    <property type="evidence" value="ECO:0007669"/>
    <property type="project" value="UniProtKB-KW"/>
</dbReference>
<dbReference type="PROSITE" id="PS50893">
    <property type="entry name" value="ABC_TRANSPORTER_2"/>
    <property type="match status" value="1"/>
</dbReference>
<organism evidence="7 8">
    <name type="scientific">Marinimicrococcus flavescens</name>
    <dbReference type="NCBI Taxonomy" id="3031815"/>
    <lineage>
        <taxon>Bacteria</taxon>
        <taxon>Pseudomonadati</taxon>
        <taxon>Pseudomonadota</taxon>
        <taxon>Alphaproteobacteria</taxon>
        <taxon>Geminicoccales</taxon>
        <taxon>Geminicoccaceae</taxon>
        <taxon>Marinimicrococcus</taxon>
    </lineage>
</organism>
<dbReference type="SUPFAM" id="SSF52540">
    <property type="entry name" value="P-loop containing nucleoside triphosphate hydrolases"/>
    <property type="match status" value="1"/>
</dbReference>
<evidence type="ECO:0000256" key="5">
    <source>
        <dbReference type="ARBA" id="ARBA00022970"/>
    </source>
</evidence>
<dbReference type="GO" id="GO:0015658">
    <property type="term" value="F:branched-chain amino acid transmembrane transporter activity"/>
    <property type="evidence" value="ECO:0007669"/>
    <property type="project" value="TreeGrafter"/>
</dbReference>
<dbReference type="Pfam" id="PF00005">
    <property type="entry name" value="ABC_tran"/>
    <property type="match status" value="1"/>
</dbReference>
<proteinExistence type="inferred from homology"/>
<dbReference type="SMART" id="SM00382">
    <property type="entry name" value="AAA"/>
    <property type="match status" value="1"/>
</dbReference>
<evidence type="ECO:0000313" key="8">
    <source>
        <dbReference type="Proteomes" id="UP001301140"/>
    </source>
</evidence>
<dbReference type="InterPro" id="IPR052156">
    <property type="entry name" value="BCAA_Transport_ATP-bd_LivF"/>
</dbReference>
<evidence type="ECO:0000256" key="3">
    <source>
        <dbReference type="ARBA" id="ARBA00022741"/>
    </source>
</evidence>
<name>A0AAP3UZ65_9PROT</name>
<keyword evidence="5" id="KW-0029">Amino-acid transport</keyword>
<reference evidence="7 8" key="1">
    <citation type="submission" date="2023-03" db="EMBL/GenBank/DDBJ databases">
        <title>YIM 152171 draft genome.</title>
        <authorList>
            <person name="Yang Z."/>
        </authorList>
    </citation>
    <scope>NUCLEOTIDE SEQUENCE [LARGE SCALE GENOMIC DNA]</scope>
    <source>
        <strain evidence="7 8">YIM 152171</strain>
    </source>
</reference>
<evidence type="ECO:0000259" key="6">
    <source>
        <dbReference type="PROSITE" id="PS50893"/>
    </source>
</evidence>
<dbReference type="InterPro" id="IPR003439">
    <property type="entry name" value="ABC_transporter-like_ATP-bd"/>
</dbReference>
<feature type="domain" description="ABC transporter" evidence="6">
    <location>
        <begin position="6"/>
        <end position="240"/>
    </location>
</feature>
<accession>A0AAP3UZ65</accession>
<keyword evidence="3" id="KW-0547">Nucleotide-binding</keyword>
<dbReference type="CDD" id="cd03224">
    <property type="entry name" value="ABC_TM1139_LivF_branched"/>
    <property type="match status" value="1"/>
</dbReference>
<keyword evidence="2" id="KW-0813">Transport</keyword>
<evidence type="ECO:0000313" key="7">
    <source>
        <dbReference type="EMBL" id="MDF1585921.1"/>
    </source>
</evidence>
<sequence>MAEPLIRMDGVHVAYNGDIMVLQGIDLDISRGQVTGIIGPNGAGKSTVLKTIFGLLQVKSGSLSLNGRDISRLKAHERALEGIAFVPQNRATFADLSVEDNLLLGCWPFRRDKARIARALESVYARFPILKEKRRDMARSMSGGQQRFVEIARALIVEPDVILLDEPTAMIAPKISKEIYALIRQLADDGATVVLVDQNVRQCVNVSDRLYVLELGRNKAQGSRDDFASDTQLRDLVAEWVNYKIDH</sequence>
<dbReference type="AlphaFoldDB" id="A0AAP3UZ65"/>
<keyword evidence="8" id="KW-1185">Reference proteome</keyword>